<protein>
    <submittedName>
        <fullName evidence="1">38284_t:CDS:1</fullName>
    </submittedName>
</protein>
<dbReference type="Proteomes" id="UP000789901">
    <property type="component" value="Unassembled WGS sequence"/>
</dbReference>
<evidence type="ECO:0000313" key="2">
    <source>
        <dbReference type="Proteomes" id="UP000789901"/>
    </source>
</evidence>
<sequence length="167" mass="19020">MLTLIPTTNLISIPQIDLETNDNTKHQIFDSSLDQVSDSSGPSNKVNLNTEYPVLQTKAELQEIIISQKEYEFLKAQGLIEDKENKNTIDLDKYLSQEEFEFLKTLDLIENDALLDTGIQFIQIRVSDPKRPHDNFNLLSDDMCLKYALGAYFASTRGETKNLQCLS</sequence>
<name>A0ABN7VHL6_GIGMA</name>
<accession>A0ABN7VHL6</accession>
<proteinExistence type="predicted"/>
<evidence type="ECO:0000313" key="1">
    <source>
        <dbReference type="EMBL" id="CAG8774064.1"/>
    </source>
</evidence>
<keyword evidence="2" id="KW-1185">Reference proteome</keyword>
<dbReference type="EMBL" id="CAJVQB010015348">
    <property type="protein sequence ID" value="CAG8774064.1"/>
    <property type="molecule type" value="Genomic_DNA"/>
</dbReference>
<gene>
    <name evidence="1" type="ORF">GMARGA_LOCUS18864</name>
</gene>
<organism evidence="1 2">
    <name type="scientific">Gigaspora margarita</name>
    <dbReference type="NCBI Taxonomy" id="4874"/>
    <lineage>
        <taxon>Eukaryota</taxon>
        <taxon>Fungi</taxon>
        <taxon>Fungi incertae sedis</taxon>
        <taxon>Mucoromycota</taxon>
        <taxon>Glomeromycotina</taxon>
        <taxon>Glomeromycetes</taxon>
        <taxon>Diversisporales</taxon>
        <taxon>Gigasporaceae</taxon>
        <taxon>Gigaspora</taxon>
    </lineage>
</organism>
<feature type="non-terminal residue" evidence="1">
    <location>
        <position position="167"/>
    </location>
</feature>
<comment type="caution">
    <text evidence="1">The sequence shown here is derived from an EMBL/GenBank/DDBJ whole genome shotgun (WGS) entry which is preliminary data.</text>
</comment>
<reference evidence="1 2" key="1">
    <citation type="submission" date="2021-06" db="EMBL/GenBank/DDBJ databases">
        <authorList>
            <person name="Kallberg Y."/>
            <person name="Tangrot J."/>
            <person name="Rosling A."/>
        </authorList>
    </citation>
    <scope>NUCLEOTIDE SEQUENCE [LARGE SCALE GENOMIC DNA]</scope>
    <source>
        <strain evidence="1 2">120-4 pot B 10/14</strain>
    </source>
</reference>